<comment type="caution">
    <text evidence="2">The sequence shown here is derived from an EMBL/GenBank/DDBJ whole genome shotgun (WGS) entry which is preliminary data.</text>
</comment>
<accession>A0AAW0FJ70</accession>
<gene>
    <name evidence="2" type="ORF">QCA50_019349</name>
</gene>
<sequence>MAYLSGPYGLLRDLWPTALPRLNNDQRCYALLSDKEKVPGSREQIPLWATVQRNRLPFDTTRRLVLLLMEIPPAVAHQQIAVNVQGFVCGANLALRTLGNWHGRLDNARNARQTLTLCSGGHSAPFTAQAKALQQIIDYIRSEAGDATKHGVDRGRLQLERPVFRRAKENGHKAIQLTAFDDPMGHARKVAEQWVIIDRLELGVQSEGYQTTRSSAMAIQASDFVQATILFDISNPGVSSKKCIVRFWMTRVIRLARPQKSTKHGKGLTQKGKATEMRNLGDGFQWGPEPEDVDI</sequence>
<name>A0AAW0FJ70_9APHY</name>
<proteinExistence type="predicted"/>
<evidence type="ECO:0000313" key="2">
    <source>
        <dbReference type="EMBL" id="KAK7677658.1"/>
    </source>
</evidence>
<dbReference type="EMBL" id="JASBNA010000084">
    <property type="protein sequence ID" value="KAK7677658.1"/>
    <property type="molecule type" value="Genomic_DNA"/>
</dbReference>
<dbReference type="AlphaFoldDB" id="A0AAW0FJ70"/>
<protein>
    <submittedName>
        <fullName evidence="2">Uncharacterized protein</fullName>
    </submittedName>
</protein>
<keyword evidence="3" id="KW-1185">Reference proteome</keyword>
<organism evidence="2 3">
    <name type="scientific">Cerrena zonata</name>
    <dbReference type="NCBI Taxonomy" id="2478898"/>
    <lineage>
        <taxon>Eukaryota</taxon>
        <taxon>Fungi</taxon>
        <taxon>Dikarya</taxon>
        <taxon>Basidiomycota</taxon>
        <taxon>Agaricomycotina</taxon>
        <taxon>Agaricomycetes</taxon>
        <taxon>Polyporales</taxon>
        <taxon>Cerrenaceae</taxon>
        <taxon>Cerrena</taxon>
    </lineage>
</organism>
<reference evidence="2 3" key="1">
    <citation type="submission" date="2022-09" db="EMBL/GenBank/DDBJ databases">
        <authorList>
            <person name="Palmer J.M."/>
        </authorList>
    </citation>
    <scope>NUCLEOTIDE SEQUENCE [LARGE SCALE GENOMIC DNA]</scope>
    <source>
        <strain evidence="2 3">DSM 7382</strain>
    </source>
</reference>
<evidence type="ECO:0000313" key="3">
    <source>
        <dbReference type="Proteomes" id="UP001385951"/>
    </source>
</evidence>
<dbReference type="Proteomes" id="UP001385951">
    <property type="component" value="Unassembled WGS sequence"/>
</dbReference>
<feature type="region of interest" description="Disordered" evidence="1">
    <location>
        <begin position="258"/>
        <end position="295"/>
    </location>
</feature>
<evidence type="ECO:0000256" key="1">
    <source>
        <dbReference type="SAM" id="MobiDB-lite"/>
    </source>
</evidence>